<dbReference type="RefSeq" id="WP_006239231.1">
    <property type="nucleotide sequence ID" value="NZ_JH636049.1"/>
</dbReference>
<name>I0V4N3_9PSEU</name>
<dbReference type="STRING" id="882086.SacxiDRAFT_2871"/>
<keyword evidence="3" id="KW-1185">Reference proteome</keyword>
<dbReference type="InterPro" id="IPR036390">
    <property type="entry name" value="WH_DNA-bd_sf"/>
</dbReference>
<proteinExistence type="predicted"/>
<evidence type="ECO:0000313" key="2">
    <source>
        <dbReference type="EMBL" id="EID55086.1"/>
    </source>
</evidence>
<dbReference type="PANTHER" id="PTHR33169">
    <property type="entry name" value="PADR-FAMILY TRANSCRIPTIONAL REGULATOR"/>
    <property type="match status" value="1"/>
</dbReference>
<dbReference type="Proteomes" id="UP000004691">
    <property type="component" value="Unassembled WGS sequence"/>
</dbReference>
<dbReference type="Gene3D" id="1.10.10.10">
    <property type="entry name" value="Winged helix-like DNA-binding domain superfamily/Winged helix DNA-binding domain"/>
    <property type="match status" value="1"/>
</dbReference>
<sequence length="199" mass="22214">MSAVRLLVLGVVRMHGRAHGYVVRRELLSWSADKWANVQPGSIYHALKKMNAEGLLAHVDTADGDRPDKVTYELTAEGERYFDQQLATMLAEVRQDPSANYAFAAAVAFLPALTRARATSLLEYRLTQLKGELANLDVALSEGENWGHPRHVSALYRFWRAHVEADTTWTRDLLDRLGAGEYVMADDAGNSFGRPTSNR</sequence>
<dbReference type="HOGENOM" id="CLU_089258_4_1_11"/>
<evidence type="ECO:0000313" key="3">
    <source>
        <dbReference type="Proteomes" id="UP000004691"/>
    </source>
</evidence>
<reference evidence="2 3" key="1">
    <citation type="submission" date="2012-01" db="EMBL/GenBank/DDBJ databases">
        <title>Improved High-Quality Draft sequence of Saccharomonospora xinjiangensis XJ-54.</title>
        <authorList>
            <consortium name="US DOE Joint Genome Institute"/>
            <person name="Lucas S."/>
            <person name="Han J."/>
            <person name="Lapidus A."/>
            <person name="Cheng J.-F."/>
            <person name="Goodwin L."/>
            <person name="Pitluck S."/>
            <person name="Peters L."/>
            <person name="Mikhailova N."/>
            <person name="Teshima H."/>
            <person name="Detter J.C."/>
            <person name="Han C."/>
            <person name="Tapia R."/>
            <person name="Land M."/>
            <person name="Hauser L."/>
            <person name="Kyrpides N."/>
            <person name="Ivanova N."/>
            <person name="Pagani I."/>
            <person name="Brambilla E.-M."/>
            <person name="Klenk H.-P."/>
            <person name="Woyke T."/>
        </authorList>
    </citation>
    <scope>NUCLEOTIDE SEQUENCE [LARGE SCALE GENOMIC DNA]</scope>
    <source>
        <strain evidence="2 3">XJ-54</strain>
    </source>
</reference>
<accession>I0V4N3</accession>
<dbReference type="SUPFAM" id="SSF46785">
    <property type="entry name" value="Winged helix' DNA-binding domain"/>
    <property type="match status" value="1"/>
</dbReference>
<dbReference type="InterPro" id="IPR036388">
    <property type="entry name" value="WH-like_DNA-bd_sf"/>
</dbReference>
<gene>
    <name evidence="2" type="ORF">SacxiDRAFT_2871</name>
</gene>
<dbReference type="InterPro" id="IPR052509">
    <property type="entry name" value="Metal_resp_DNA-bind_regulator"/>
</dbReference>
<organism evidence="2 3">
    <name type="scientific">Saccharomonospora xinjiangensis XJ-54</name>
    <dbReference type="NCBI Taxonomy" id="882086"/>
    <lineage>
        <taxon>Bacteria</taxon>
        <taxon>Bacillati</taxon>
        <taxon>Actinomycetota</taxon>
        <taxon>Actinomycetes</taxon>
        <taxon>Pseudonocardiales</taxon>
        <taxon>Pseudonocardiaceae</taxon>
        <taxon>Saccharomonospora</taxon>
    </lineage>
</organism>
<dbReference type="AlphaFoldDB" id="I0V4N3"/>
<feature type="domain" description="Transcription regulator PadR N-terminal" evidence="1">
    <location>
        <begin position="8"/>
        <end position="83"/>
    </location>
</feature>
<protein>
    <submittedName>
        <fullName evidence="2">Putative transcriptional regulator</fullName>
    </submittedName>
</protein>
<evidence type="ECO:0000259" key="1">
    <source>
        <dbReference type="Pfam" id="PF03551"/>
    </source>
</evidence>
<dbReference type="PANTHER" id="PTHR33169:SF14">
    <property type="entry name" value="TRANSCRIPTIONAL REGULATOR RV3488"/>
    <property type="match status" value="1"/>
</dbReference>
<dbReference type="eggNOG" id="COG1695">
    <property type="taxonomic scope" value="Bacteria"/>
</dbReference>
<dbReference type="Pfam" id="PF03551">
    <property type="entry name" value="PadR"/>
    <property type="match status" value="1"/>
</dbReference>
<dbReference type="OrthoDB" id="8443918at2"/>
<dbReference type="InterPro" id="IPR005149">
    <property type="entry name" value="Tscrpt_reg_PadR_N"/>
</dbReference>
<dbReference type="EMBL" id="JH636049">
    <property type="protein sequence ID" value="EID55086.1"/>
    <property type="molecule type" value="Genomic_DNA"/>
</dbReference>